<gene>
    <name evidence="1" type="ORF">BO71DRAFT_237132</name>
</gene>
<keyword evidence="2" id="KW-1185">Reference proteome</keyword>
<dbReference type="AlphaFoldDB" id="A0A319EEN5"/>
<protein>
    <submittedName>
        <fullName evidence="1">Uncharacterized protein</fullName>
    </submittedName>
</protein>
<reference evidence="1 2" key="1">
    <citation type="submission" date="2018-02" db="EMBL/GenBank/DDBJ databases">
        <title>The genomes of Aspergillus section Nigri reveals drivers in fungal speciation.</title>
        <authorList>
            <consortium name="DOE Joint Genome Institute"/>
            <person name="Vesth T.C."/>
            <person name="Nybo J."/>
            <person name="Theobald S."/>
            <person name="Brandl J."/>
            <person name="Frisvad J.C."/>
            <person name="Nielsen K.F."/>
            <person name="Lyhne E.K."/>
            <person name="Kogle M.E."/>
            <person name="Kuo A."/>
            <person name="Riley R."/>
            <person name="Clum A."/>
            <person name="Nolan M."/>
            <person name="Lipzen A."/>
            <person name="Salamov A."/>
            <person name="Henrissat B."/>
            <person name="Wiebenga A."/>
            <person name="De vries R.P."/>
            <person name="Grigoriev I.V."/>
            <person name="Mortensen U.H."/>
            <person name="Andersen M.R."/>
            <person name="Baker S.E."/>
        </authorList>
    </citation>
    <scope>NUCLEOTIDE SEQUENCE [LARGE SCALE GENOMIC DNA]</scope>
    <source>
        <strain evidence="1 2">CBS 707.79</strain>
    </source>
</reference>
<name>A0A319EEN5_9EURO</name>
<proteinExistence type="predicted"/>
<accession>A0A319EEN5</accession>
<evidence type="ECO:0000313" key="2">
    <source>
        <dbReference type="Proteomes" id="UP000247810"/>
    </source>
</evidence>
<evidence type="ECO:0000313" key="1">
    <source>
        <dbReference type="EMBL" id="PYH99248.1"/>
    </source>
</evidence>
<dbReference type="VEuPathDB" id="FungiDB:BO71DRAFT_237132"/>
<dbReference type="Proteomes" id="UP000247810">
    <property type="component" value="Unassembled WGS sequence"/>
</dbReference>
<organism evidence="1 2">
    <name type="scientific">Aspergillus ellipticus CBS 707.79</name>
    <dbReference type="NCBI Taxonomy" id="1448320"/>
    <lineage>
        <taxon>Eukaryota</taxon>
        <taxon>Fungi</taxon>
        <taxon>Dikarya</taxon>
        <taxon>Ascomycota</taxon>
        <taxon>Pezizomycotina</taxon>
        <taxon>Eurotiomycetes</taxon>
        <taxon>Eurotiomycetidae</taxon>
        <taxon>Eurotiales</taxon>
        <taxon>Aspergillaceae</taxon>
        <taxon>Aspergillus</taxon>
        <taxon>Aspergillus subgen. Circumdati</taxon>
    </lineage>
</organism>
<dbReference type="EMBL" id="KZ825804">
    <property type="protein sequence ID" value="PYH99248.1"/>
    <property type="molecule type" value="Genomic_DNA"/>
</dbReference>
<sequence>MLCFGFCRSGPNRRRLLHCIAIISPPAASSPPSYLSVPGRVAVAFLSHAHPSSAFSCRPHPAFPPPRPPLLPFAVRSCPTIHLTRARPGIPRSSSSSIPILLPSRATAPRRHTSNSSSSEISLRDSILFVAAIRFSCRYTVRLPQSC</sequence>